<dbReference type="VEuPathDB" id="FungiDB:A1Q1_05030"/>
<dbReference type="AlphaFoldDB" id="J5QAR7"/>
<organism evidence="1 2">
    <name type="scientific">Trichosporon asahii var. asahii (strain ATCC 90039 / CBS 2479 / JCM 2466 / KCTC 7840 / NBRC 103889/ NCYC 2677 / UAMH 7654)</name>
    <name type="common">Yeast</name>
    <dbReference type="NCBI Taxonomy" id="1186058"/>
    <lineage>
        <taxon>Eukaryota</taxon>
        <taxon>Fungi</taxon>
        <taxon>Dikarya</taxon>
        <taxon>Basidiomycota</taxon>
        <taxon>Agaricomycotina</taxon>
        <taxon>Tremellomycetes</taxon>
        <taxon>Trichosporonales</taxon>
        <taxon>Trichosporonaceae</taxon>
        <taxon>Trichosporon</taxon>
    </lineage>
</organism>
<name>J5QAR7_TRIAS</name>
<comment type="caution">
    <text evidence="1">The sequence shown here is derived from an EMBL/GenBank/DDBJ whole genome shotgun (WGS) entry which is preliminary data.</text>
</comment>
<sequence length="363" mass="40003">MTTHHFFHPQHATPHMVPVILKAADGLSFHADLETLLTHSSYFRDLDLKPSAEPPVLPLPMASGPALKYTLDTLSGVPSRPPMWDTDFIDEVVDLACAYDLGQVRSEERRVGPFRAYTLCALAHEHALRDGSVTPPVPALSPDASPSSSAASLECTDDVATKLLAGYTDRLLCRRLGELDEWSERVLASRAPRVLIALKQFFHRRDQALDAYRRATEADDEEYDLGLSRTDLTTACGSAHCAEATVRALARATRHMQLRPQAHDAFWTAALGSMDPDLAGLDQACPTCHVGLRARLIRLWATEMPEPSWETAPGWAEGYWSVDARNKRYSALGEASTVADLGLELDMDAEMWEWVSTSAPNIS</sequence>
<dbReference type="RefSeq" id="XP_014177312.1">
    <property type="nucleotide sequence ID" value="XM_014321837.1"/>
</dbReference>
<protein>
    <submittedName>
        <fullName evidence="1">Uncharacterized protein</fullName>
    </submittedName>
</protein>
<accession>J5QAR7</accession>
<dbReference type="Proteomes" id="UP000002748">
    <property type="component" value="Unassembled WGS sequence"/>
</dbReference>
<evidence type="ECO:0000313" key="1">
    <source>
        <dbReference type="EMBL" id="EJT46383.1"/>
    </source>
</evidence>
<dbReference type="EMBL" id="ALBS01000295">
    <property type="protein sequence ID" value="EJT46383.1"/>
    <property type="molecule type" value="Genomic_DNA"/>
</dbReference>
<reference evidence="1 2" key="1">
    <citation type="journal article" date="2012" name="Eukaryot. Cell">
        <title>Draft genome sequence of CBS 2479, the standard type strain of Trichosporon asahii.</title>
        <authorList>
            <person name="Yang R.Y."/>
            <person name="Li H.T."/>
            <person name="Zhu H."/>
            <person name="Zhou G.P."/>
            <person name="Wang M."/>
            <person name="Wang L."/>
        </authorList>
    </citation>
    <scope>NUCLEOTIDE SEQUENCE [LARGE SCALE GENOMIC DNA]</scope>
    <source>
        <strain evidence="2">ATCC 90039 / CBS 2479 / JCM 2466 / KCTC 7840 / NCYC 2677 / UAMH 7654</strain>
    </source>
</reference>
<gene>
    <name evidence="1" type="ORF">A1Q1_05030</name>
</gene>
<dbReference type="KEGG" id="tasa:A1Q1_05030"/>
<evidence type="ECO:0000313" key="2">
    <source>
        <dbReference type="Proteomes" id="UP000002748"/>
    </source>
</evidence>
<dbReference type="GeneID" id="25988542"/>
<proteinExistence type="predicted"/>
<dbReference type="HOGENOM" id="CLU_790331_0_0_1"/>